<keyword evidence="1" id="KW-1133">Transmembrane helix</keyword>
<sequence length="226" mass="25415">MHDQLTEVTALLILEYCGTFEQEVERFWKVGGLSWASGFFYLNRYAVLLGHIPVMIEYFWSTSNPRKIQVGLDFYTFHCISSSFGALLIFERQICHQLQSYHQYFAVAVQILVSSMLIMRMYALYERSKRVLVLLLGVAVAAVAIGCWSILGGKKFPKAPEIIVPIGCAASLTHYQAVRLGAAWGGMLVFDFIIFGLTLYKSLSIPRTIGVSLISVLMRDGAIYFS</sequence>
<protein>
    <recommendedName>
        <fullName evidence="2">DUF6533 domain-containing protein</fullName>
    </recommendedName>
</protein>
<keyword evidence="1" id="KW-0472">Membrane</keyword>
<dbReference type="Pfam" id="PF20151">
    <property type="entry name" value="DUF6533"/>
    <property type="match status" value="1"/>
</dbReference>
<name>A0A8H7XPW1_PSICU</name>
<evidence type="ECO:0000256" key="1">
    <source>
        <dbReference type="SAM" id="Phobius"/>
    </source>
</evidence>
<evidence type="ECO:0000259" key="2">
    <source>
        <dbReference type="Pfam" id="PF20151"/>
    </source>
</evidence>
<evidence type="ECO:0000313" key="3">
    <source>
        <dbReference type="EMBL" id="KAG5163588.1"/>
    </source>
</evidence>
<comment type="caution">
    <text evidence="3">The sequence shown here is derived from an EMBL/GenBank/DDBJ whole genome shotgun (WGS) entry which is preliminary data.</text>
</comment>
<dbReference type="InterPro" id="IPR045340">
    <property type="entry name" value="DUF6533"/>
</dbReference>
<gene>
    <name evidence="3" type="ORF">JR316_011368</name>
</gene>
<feature type="transmembrane region" description="Helical" evidence="1">
    <location>
        <begin position="181"/>
        <end position="200"/>
    </location>
</feature>
<feature type="transmembrane region" description="Helical" evidence="1">
    <location>
        <begin position="42"/>
        <end position="60"/>
    </location>
</feature>
<feature type="transmembrane region" description="Helical" evidence="1">
    <location>
        <begin position="72"/>
        <end position="90"/>
    </location>
</feature>
<dbReference type="EMBL" id="JAFIQS010000014">
    <property type="protein sequence ID" value="KAG5163588.1"/>
    <property type="molecule type" value="Genomic_DNA"/>
</dbReference>
<feature type="transmembrane region" description="Helical" evidence="1">
    <location>
        <begin position="102"/>
        <end position="119"/>
    </location>
</feature>
<organism evidence="3">
    <name type="scientific">Psilocybe cubensis</name>
    <name type="common">Psychedelic mushroom</name>
    <name type="synonym">Stropharia cubensis</name>
    <dbReference type="NCBI Taxonomy" id="181762"/>
    <lineage>
        <taxon>Eukaryota</taxon>
        <taxon>Fungi</taxon>
        <taxon>Dikarya</taxon>
        <taxon>Basidiomycota</taxon>
        <taxon>Agaricomycotina</taxon>
        <taxon>Agaricomycetes</taxon>
        <taxon>Agaricomycetidae</taxon>
        <taxon>Agaricales</taxon>
        <taxon>Agaricineae</taxon>
        <taxon>Strophariaceae</taxon>
        <taxon>Psilocybe</taxon>
    </lineage>
</organism>
<reference evidence="3" key="1">
    <citation type="submission" date="2021-02" db="EMBL/GenBank/DDBJ databases">
        <title>Psilocybe cubensis genome.</title>
        <authorList>
            <person name="Mckernan K.J."/>
            <person name="Crawford S."/>
            <person name="Trippe A."/>
            <person name="Kane L.T."/>
            <person name="Mclaughlin S."/>
        </authorList>
    </citation>
    <scope>NUCLEOTIDE SEQUENCE [LARGE SCALE GENOMIC DNA]</scope>
    <source>
        <strain evidence="3">MGC-MH-2018</strain>
    </source>
</reference>
<accession>A0A8H7XPW1</accession>
<proteinExistence type="predicted"/>
<feature type="transmembrane region" description="Helical" evidence="1">
    <location>
        <begin position="131"/>
        <end position="151"/>
    </location>
</feature>
<dbReference type="AlphaFoldDB" id="A0A8H7XPW1"/>
<feature type="domain" description="DUF6533" evidence="2">
    <location>
        <begin position="9"/>
        <end position="49"/>
    </location>
</feature>
<keyword evidence="1" id="KW-0812">Transmembrane</keyword>